<reference evidence="2" key="1">
    <citation type="submission" date="2017-04" db="EMBL/GenBank/DDBJ databases">
        <authorList>
            <person name="Criscuolo A."/>
        </authorList>
    </citation>
    <scope>NUCLEOTIDE SEQUENCE [LARGE SCALE GENOMIC DNA]</scope>
</reference>
<dbReference type="AlphaFoldDB" id="A0A1Y5YV49"/>
<proteinExistence type="predicted"/>
<dbReference type="EMBL" id="FWZB01000019">
    <property type="protein sequence ID" value="SMD65849.1"/>
    <property type="molecule type" value="Genomic_DNA"/>
</dbReference>
<accession>A0A1Y5YV49</accession>
<dbReference type="RefSeq" id="WP_088106265.1">
    <property type="nucleotide sequence ID" value="NZ_FWZB01000019.1"/>
</dbReference>
<protein>
    <submittedName>
        <fullName evidence="1">Uncharacterized protein</fullName>
    </submittedName>
</protein>
<evidence type="ECO:0000313" key="2">
    <source>
        <dbReference type="Proteomes" id="UP000194499"/>
    </source>
</evidence>
<dbReference type="Proteomes" id="UP000194499">
    <property type="component" value="Unassembled WGS sequence"/>
</dbReference>
<sequence>MDEESKKKYVLEFDEPPALIFVSHDSRREEVYMHGERVKDWTAIKIDSAIDKITEYDLSLVSFKSKKINSFERR</sequence>
<organism evidence="1 2">
    <name type="scientific">Bacillus pacificus</name>
    <dbReference type="NCBI Taxonomy" id="2026187"/>
    <lineage>
        <taxon>Bacteria</taxon>
        <taxon>Bacillati</taxon>
        <taxon>Bacillota</taxon>
        <taxon>Bacilli</taxon>
        <taxon>Bacillales</taxon>
        <taxon>Bacillaceae</taxon>
        <taxon>Bacillus</taxon>
        <taxon>Bacillus cereus group</taxon>
    </lineage>
</organism>
<name>A0A1Y5YV49_9BACI</name>
<evidence type="ECO:0000313" key="1">
    <source>
        <dbReference type="EMBL" id="SMD65849.1"/>
    </source>
</evidence>
<gene>
    <name evidence="1" type="ORF">BACERE00191_00425</name>
</gene>